<dbReference type="SUPFAM" id="SSF52540">
    <property type="entry name" value="P-loop containing nucleoside triphosphate hydrolases"/>
    <property type="match status" value="1"/>
</dbReference>
<keyword evidence="3" id="KW-0067">ATP-binding</keyword>
<evidence type="ECO:0000313" key="4">
    <source>
        <dbReference type="Proteomes" id="UP000217507"/>
    </source>
</evidence>
<dbReference type="PANTHER" id="PTHR47396:SF1">
    <property type="entry name" value="ATP-DEPENDENT HELICASE IRC3-RELATED"/>
    <property type="match status" value="1"/>
</dbReference>
<evidence type="ECO:0000259" key="1">
    <source>
        <dbReference type="PROSITE" id="PS51192"/>
    </source>
</evidence>
<dbReference type="SMART" id="SM00487">
    <property type="entry name" value="DEXDc"/>
    <property type="match status" value="1"/>
</dbReference>
<accession>A0A1Z4KUQ3</accession>
<evidence type="ECO:0000313" key="3">
    <source>
        <dbReference type="EMBL" id="BAY72658.1"/>
    </source>
</evidence>
<dbReference type="GO" id="GO:0005829">
    <property type="term" value="C:cytosol"/>
    <property type="evidence" value="ECO:0007669"/>
    <property type="project" value="TreeGrafter"/>
</dbReference>
<dbReference type="Pfam" id="PF04851">
    <property type="entry name" value="ResIII"/>
    <property type="match status" value="1"/>
</dbReference>
<proteinExistence type="predicted"/>
<dbReference type="InterPro" id="IPR001650">
    <property type="entry name" value="Helicase_C-like"/>
</dbReference>
<dbReference type="PROSITE" id="PS51194">
    <property type="entry name" value="HELICASE_CTER"/>
    <property type="match status" value="1"/>
</dbReference>
<dbReference type="GO" id="GO:0003677">
    <property type="term" value="F:DNA binding"/>
    <property type="evidence" value="ECO:0007669"/>
    <property type="project" value="InterPro"/>
</dbReference>
<organism evidence="3 4">
    <name type="scientific">Trichormus variabilis NIES-23</name>
    <dbReference type="NCBI Taxonomy" id="1973479"/>
    <lineage>
        <taxon>Bacteria</taxon>
        <taxon>Bacillati</taxon>
        <taxon>Cyanobacteriota</taxon>
        <taxon>Cyanophyceae</taxon>
        <taxon>Nostocales</taxon>
        <taxon>Nostocaceae</taxon>
        <taxon>Trichormus</taxon>
    </lineage>
</organism>
<feature type="domain" description="Helicase ATP-binding" evidence="1">
    <location>
        <begin position="17"/>
        <end position="163"/>
    </location>
</feature>
<evidence type="ECO:0000259" key="2">
    <source>
        <dbReference type="PROSITE" id="PS51194"/>
    </source>
</evidence>
<dbReference type="InterPro" id="IPR027417">
    <property type="entry name" value="P-loop_NTPase"/>
</dbReference>
<keyword evidence="3" id="KW-0347">Helicase</keyword>
<dbReference type="PROSITE" id="PS51192">
    <property type="entry name" value="HELICASE_ATP_BIND_1"/>
    <property type="match status" value="1"/>
</dbReference>
<dbReference type="InterPro" id="IPR006935">
    <property type="entry name" value="Helicase/UvrB_N"/>
</dbReference>
<dbReference type="GO" id="GO:0004386">
    <property type="term" value="F:helicase activity"/>
    <property type="evidence" value="ECO:0007669"/>
    <property type="project" value="UniProtKB-KW"/>
</dbReference>
<feature type="domain" description="Helicase C-terminal" evidence="2">
    <location>
        <begin position="214"/>
        <end position="352"/>
    </location>
</feature>
<keyword evidence="3" id="KW-0547">Nucleotide-binding</keyword>
<protein>
    <submittedName>
        <fullName evidence="3">Putative helicase</fullName>
    </submittedName>
</protein>
<dbReference type="GO" id="GO:0016787">
    <property type="term" value="F:hydrolase activity"/>
    <property type="evidence" value="ECO:0007669"/>
    <property type="project" value="InterPro"/>
</dbReference>
<dbReference type="Pfam" id="PF00271">
    <property type="entry name" value="Helicase_C"/>
    <property type="match status" value="1"/>
</dbReference>
<dbReference type="GO" id="GO:0005524">
    <property type="term" value="F:ATP binding"/>
    <property type="evidence" value="ECO:0007669"/>
    <property type="project" value="InterPro"/>
</dbReference>
<dbReference type="Proteomes" id="UP000217507">
    <property type="component" value="Plasmid Plasmid1 dna"/>
</dbReference>
<dbReference type="SMART" id="SM00490">
    <property type="entry name" value="HELICc"/>
    <property type="match status" value="1"/>
</dbReference>
<keyword evidence="3" id="KW-0378">Hydrolase</keyword>
<dbReference type="InterPro" id="IPR014001">
    <property type="entry name" value="Helicase_ATP-bd"/>
</dbReference>
<geneLocation type="plasmid" evidence="3">
    <name>plasmid1</name>
</geneLocation>
<keyword evidence="3" id="KW-0614">Plasmid</keyword>
<dbReference type="EMBL" id="AP018217">
    <property type="protein sequence ID" value="BAY72658.1"/>
    <property type="molecule type" value="Genomic_DNA"/>
</dbReference>
<sequence>MFNLRDYQQDLISKTFAAWSSGIRKVLLQLSTGGGKTVIFAEIASKMTAQGEGVLVVAHREELILQAAEKLTAVTKLQPGIIKAGYKSTDSPLQIASIQTLARRQTYPSAQLVIIDEAHHSSANSYRKLLDAYPHALVLGLTATPRREDGYGLRDIFDHLICSVSTKELITLGYLTDYKLIAGFKYSRHKVPQKRDFTRKELEEVASDYKPSEVLKQWQNFCAGKKTVIFAVNVMHSKQIAAAFCADGITCEHLDGETPHNERQAILNRFRSGQTQVISNCAILTEGFDCPDSSAAVIARPTSSVTLWLQMIGRVLRPAPGKDYATILDMTDNWFRLGRPCDNRKWSLEPVSCDPDTQGSRCCPHCHHVFKPMPSLIRTKDCFSYEKAEFVIQYEVDCPNCGKSFRWVLEESSTIENSGVPMIISESDIQFKEVPPEVRPSLLTPIIEAKKRKFRNQEKKLVFYGFTVRDWFLNCQELTLSELNYAIELLECPEQTFELSIESLVYRLRNAQEWTDITKIMSERPESIKKLIWSRLSHYEKNKFKKMKADYENLINELQDWLTEENLALVADYLSDCQDISMISSLREIYHKLIIKAAIDRVSQDKRDQISQWVAQLERRTEFKNLYFS</sequence>
<reference evidence="3 4" key="1">
    <citation type="submission" date="2017-06" db="EMBL/GenBank/DDBJ databases">
        <title>Genome sequencing of cyanobaciteial culture collection at National Institute for Environmental Studies (NIES).</title>
        <authorList>
            <person name="Hirose Y."/>
            <person name="Shimura Y."/>
            <person name="Fujisawa T."/>
            <person name="Nakamura Y."/>
            <person name="Kawachi M."/>
        </authorList>
    </citation>
    <scope>NUCLEOTIDE SEQUENCE [LARGE SCALE GENOMIC DNA]</scope>
    <source>
        <strain evidence="3 4">NIES-23</strain>
        <plasmid evidence="4">Plasmid Plasmid1 dna</plasmid>
    </source>
</reference>
<dbReference type="AlphaFoldDB" id="A0A1Z4KUQ3"/>
<gene>
    <name evidence="3" type="ORF">NIES23_54860</name>
</gene>
<dbReference type="PANTHER" id="PTHR47396">
    <property type="entry name" value="TYPE I RESTRICTION ENZYME ECOKI R PROTEIN"/>
    <property type="match status" value="1"/>
</dbReference>
<name>A0A1Z4KUQ3_ANAVA</name>
<dbReference type="InterPro" id="IPR050742">
    <property type="entry name" value="Helicase_Restrict-Modif_Enz"/>
</dbReference>
<dbReference type="Gene3D" id="3.40.50.300">
    <property type="entry name" value="P-loop containing nucleotide triphosphate hydrolases"/>
    <property type="match status" value="2"/>
</dbReference>